<dbReference type="PANTHER" id="PTHR33594">
    <property type="entry name" value="SUPERFAMILY HYDROLASE, PUTATIVE (AFU_ORTHOLOGUE AFUA_1G03035)-RELATED"/>
    <property type="match status" value="1"/>
</dbReference>
<dbReference type="Pfam" id="PF01966">
    <property type="entry name" value="HD"/>
    <property type="match status" value="1"/>
</dbReference>
<dbReference type="InterPro" id="IPR006674">
    <property type="entry name" value="HD_domain"/>
</dbReference>
<dbReference type="PANTHER" id="PTHR33594:SF1">
    <property type="entry name" value="HD_PDEASE DOMAIN-CONTAINING PROTEIN"/>
    <property type="match status" value="1"/>
</dbReference>
<organism evidence="2 3">
    <name type="scientific">Candidatus Geothrix odensensis</name>
    <dbReference type="NCBI Taxonomy" id="2954440"/>
    <lineage>
        <taxon>Bacteria</taxon>
        <taxon>Pseudomonadati</taxon>
        <taxon>Acidobacteriota</taxon>
        <taxon>Holophagae</taxon>
        <taxon>Holophagales</taxon>
        <taxon>Holophagaceae</taxon>
        <taxon>Geothrix</taxon>
    </lineage>
</organism>
<dbReference type="PROSITE" id="PS51831">
    <property type="entry name" value="HD"/>
    <property type="match status" value="1"/>
</dbReference>
<gene>
    <name evidence="2" type="ORF">IPN91_05780</name>
</gene>
<dbReference type="CDD" id="cd00077">
    <property type="entry name" value="HDc"/>
    <property type="match status" value="1"/>
</dbReference>
<dbReference type="InterPro" id="IPR003607">
    <property type="entry name" value="HD/PDEase_dom"/>
</dbReference>
<evidence type="ECO:0000259" key="1">
    <source>
        <dbReference type="PROSITE" id="PS51831"/>
    </source>
</evidence>
<dbReference type="EMBL" id="JADKCH010000003">
    <property type="protein sequence ID" value="MBK8572152.1"/>
    <property type="molecule type" value="Genomic_DNA"/>
</dbReference>
<dbReference type="SMART" id="SM00471">
    <property type="entry name" value="HDc"/>
    <property type="match status" value="1"/>
</dbReference>
<comment type="caution">
    <text evidence="2">The sequence shown here is derived from an EMBL/GenBank/DDBJ whole genome shotgun (WGS) entry which is preliminary data.</text>
</comment>
<dbReference type="AlphaFoldDB" id="A0A936K786"/>
<evidence type="ECO:0000313" key="3">
    <source>
        <dbReference type="Proteomes" id="UP000709959"/>
    </source>
</evidence>
<dbReference type="Gene3D" id="1.10.3210.50">
    <property type="match status" value="1"/>
</dbReference>
<protein>
    <submittedName>
        <fullName evidence="2">HD domain-containing protein</fullName>
    </submittedName>
</protein>
<evidence type="ECO:0000313" key="2">
    <source>
        <dbReference type="EMBL" id="MBK8572152.1"/>
    </source>
</evidence>
<reference evidence="2 3" key="1">
    <citation type="submission" date="2020-10" db="EMBL/GenBank/DDBJ databases">
        <title>Connecting structure to function with the recovery of over 1000 high-quality activated sludge metagenome-assembled genomes encoding full-length rRNA genes using long-read sequencing.</title>
        <authorList>
            <person name="Singleton C.M."/>
            <person name="Petriglieri F."/>
            <person name="Kristensen J.M."/>
            <person name="Kirkegaard R.H."/>
            <person name="Michaelsen T.Y."/>
            <person name="Andersen M.H."/>
            <person name="Karst S.M."/>
            <person name="Dueholm M.S."/>
            <person name="Nielsen P.H."/>
            <person name="Albertsen M."/>
        </authorList>
    </citation>
    <scope>NUCLEOTIDE SEQUENCE [LARGE SCALE GENOMIC DNA]</scope>
    <source>
        <strain evidence="2">OdNE_18-Q3-R46-58_MAXAC.008</strain>
    </source>
</reference>
<sequence length="224" mass="24508">MPLPFAYPWYVPLIARLKAHLAAEPAPRDAAHDLGHILRTATLAQTLAQAEGADQEVCLAAALLHDLVYRPKNHPESSKTAQMAAELVPIWCRETPGLEDKAEAVAAAVASHSWSGGGRPLSLEAAVVQDADRLEALGAIGVARVFATGGSFNAGLWHPLDPFARNRDLNDKAWTLDHFEKKLLKLPGLMKTATGRQMAEPRQRVMEDFLRALRIEIDLEFRGN</sequence>
<proteinExistence type="predicted"/>
<feature type="domain" description="HD" evidence="1">
    <location>
        <begin position="33"/>
        <end position="137"/>
    </location>
</feature>
<name>A0A936K786_9BACT</name>
<accession>A0A936K786</accession>
<dbReference type="Proteomes" id="UP000709959">
    <property type="component" value="Unassembled WGS sequence"/>
</dbReference>
<dbReference type="SUPFAM" id="SSF109604">
    <property type="entry name" value="HD-domain/PDEase-like"/>
    <property type="match status" value="1"/>
</dbReference>